<reference evidence="2 3" key="1">
    <citation type="submission" date="2024-02" db="EMBL/GenBank/DDBJ databases">
        <title>A draft genome for the cacao thread blight pathogen Marasmius crinis-equi.</title>
        <authorList>
            <person name="Cohen S.P."/>
            <person name="Baruah I.K."/>
            <person name="Amoako-Attah I."/>
            <person name="Bukari Y."/>
            <person name="Meinhardt L.W."/>
            <person name="Bailey B.A."/>
        </authorList>
    </citation>
    <scope>NUCLEOTIDE SEQUENCE [LARGE SCALE GENOMIC DNA]</scope>
    <source>
        <strain evidence="2 3">GH-76</strain>
    </source>
</reference>
<accession>A0ABR3FFK6</accession>
<organism evidence="2 3">
    <name type="scientific">Marasmius crinis-equi</name>
    <dbReference type="NCBI Taxonomy" id="585013"/>
    <lineage>
        <taxon>Eukaryota</taxon>
        <taxon>Fungi</taxon>
        <taxon>Dikarya</taxon>
        <taxon>Basidiomycota</taxon>
        <taxon>Agaricomycotina</taxon>
        <taxon>Agaricomycetes</taxon>
        <taxon>Agaricomycetidae</taxon>
        <taxon>Agaricales</taxon>
        <taxon>Marasmiineae</taxon>
        <taxon>Marasmiaceae</taxon>
        <taxon>Marasmius</taxon>
    </lineage>
</organism>
<feature type="compositionally biased region" description="Basic and acidic residues" evidence="1">
    <location>
        <begin position="550"/>
        <end position="564"/>
    </location>
</feature>
<evidence type="ECO:0000313" key="3">
    <source>
        <dbReference type="Proteomes" id="UP001465976"/>
    </source>
</evidence>
<comment type="caution">
    <text evidence="2">The sequence shown here is derived from an EMBL/GenBank/DDBJ whole genome shotgun (WGS) entry which is preliminary data.</text>
</comment>
<evidence type="ECO:0000313" key="2">
    <source>
        <dbReference type="EMBL" id="KAL0574096.1"/>
    </source>
</evidence>
<feature type="region of interest" description="Disordered" evidence="1">
    <location>
        <begin position="549"/>
        <end position="572"/>
    </location>
</feature>
<proteinExistence type="predicted"/>
<dbReference type="Proteomes" id="UP001465976">
    <property type="component" value="Unassembled WGS sequence"/>
</dbReference>
<sequence length="572" mass="64756">MVELNDLARELLLAIGVLIHDSSRNTIFSLLTVNKNFHDTFLLLAYRQYNFDFTEYVPNLRKGFLTPFAATQLKLRGFLERDADDFIFHAVRKVVIRSAYSNQDDSKWTPLAEFISRLSNLEEITYDCRESLPLALLTVLHEHHVSAHLHVRNWTRKSCDVKVGDPQEEALARSTCLRSIEAKFISGGGDGISETNEAALMRIIALAPNIHSASFTSRSEGGCVMTSYSEEEIEEEARECARFDVEMEKPKVLKKLGRDCMNASTFTRVERYVDLSKIESLEAGMVYHDGLLRAINHTPFHSLRHLSLVLPELNAWATADLTAQESRAAVTAFLSSLPPLQSLSVTNYAKDLDLSVVLLHHGESLLSLSLHESEDPENARPVYSPANLEYIHTHAPNLVFLAIDINKTINQAAEDRVYAVLSTFPKLTQIALHYDLGLRDYEEIGIFPSEPQREGDLEFAGNVWRALTNGGGNSRLEEATFYIGEQDRDVGYGYPAEWVLHEWSVRRKLQVKRNERDDRRDEIYVTGTLDDSNYEGGSDGLKIQEVIDVAEPKHREYQDRKESGSEDNDMGF</sequence>
<gene>
    <name evidence="2" type="ORF">V5O48_007855</name>
</gene>
<name>A0ABR3FFK6_9AGAR</name>
<keyword evidence="3" id="KW-1185">Reference proteome</keyword>
<protein>
    <submittedName>
        <fullName evidence="2">Uncharacterized protein</fullName>
    </submittedName>
</protein>
<evidence type="ECO:0000256" key="1">
    <source>
        <dbReference type="SAM" id="MobiDB-lite"/>
    </source>
</evidence>
<dbReference type="EMBL" id="JBAHYK010000431">
    <property type="protein sequence ID" value="KAL0574096.1"/>
    <property type="molecule type" value="Genomic_DNA"/>
</dbReference>